<dbReference type="RefSeq" id="WP_264497855.1">
    <property type="nucleotide sequence ID" value="NZ_CP109947.1"/>
</dbReference>
<proteinExistence type="predicted"/>
<protein>
    <submittedName>
        <fullName evidence="1">Uncharacterized protein</fullName>
    </submittedName>
</protein>
<accession>A0ABZ2GA32</accession>
<evidence type="ECO:0000313" key="2">
    <source>
        <dbReference type="Proteomes" id="UP001379444"/>
    </source>
</evidence>
<gene>
    <name evidence="1" type="ORF">QNA12_16515</name>
</gene>
<reference evidence="1 2" key="1">
    <citation type="journal article" date="2024" name="Front. Plant Sci.">
        <title>Comprehensive phenomic and genomic studies of the species, Pectobacterium cacticida and proposal for reclassification as Alcorniella cacticida comb. nov.</title>
        <authorList>
            <person name="Jonca J."/>
            <person name="Pirhonen M."/>
            <person name="Waleron M.M."/>
            <person name="Gawor J."/>
            <person name="Mrozik A."/>
            <person name="Smoktunowicz M."/>
            <person name="Waleron K."/>
            <person name="Waleron M."/>
        </authorList>
    </citation>
    <scope>NUCLEOTIDE SEQUENCE [LARGE SCALE GENOMIC DNA]</scope>
    <source>
        <strain evidence="1 2">DPMP6</strain>
    </source>
</reference>
<name>A0ABZ2GA32_9GAMM</name>
<evidence type="ECO:0000313" key="1">
    <source>
        <dbReference type="EMBL" id="WWO38095.1"/>
    </source>
</evidence>
<dbReference type="EMBL" id="CP125967">
    <property type="protein sequence ID" value="WWO38095.1"/>
    <property type="molecule type" value="Genomic_DNA"/>
</dbReference>
<keyword evidence="2" id="KW-1185">Reference proteome</keyword>
<dbReference type="Proteomes" id="UP001379444">
    <property type="component" value="Chromosome"/>
</dbReference>
<sequence length="41" mass="4680">MSDSLFMVLRANALMMLSCVPFSPRCATYLSPSRLSFFTMR</sequence>
<organism evidence="1 2">
    <name type="scientific">Pectobacterium cacticida</name>
    <dbReference type="NCBI Taxonomy" id="69221"/>
    <lineage>
        <taxon>Bacteria</taxon>
        <taxon>Pseudomonadati</taxon>
        <taxon>Pseudomonadota</taxon>
        <taxon>Gammaproteobacteria</taxon>
        <taxon>Enterobacterales</taxon>
        <taxon>Pectobacteriaceae</taxon>
        <taxon>Pectobacterium</taxon>
    </lineage>
</organism>